<feature type="compositionally biased region" description="Low complexity" evidence="3">
    <location>
        <begin position="258"/>
        <end position="271"/>
    </location>
</feature>
<dbReference type="SUPFAM" id="SSF50044">
    <property type="entry name" value="SH3-domain"/>
    <property type="match status" value="1"/>
</dbReference>
<evidence type="ECO:0000256" key="2">
    <source>
        <dbReference type="PROSITE-ProRule" id="PRU00192"/>
    </source>
</evidence>
<dbReference type="InterPro" id="IPR036028">
    <property type="entry name" value="SH3-like_dom_sf"/>
</dbReference>
<feature type="compositionally biased region" description="Polar residues" evidence="3">
    <location>
        <begin position="55"/>
        <end position="68"/>
    </location>
</feature>
<dbReference type="SMART" id="SM00326">
    <property type="entry name" value="SH3"/>
    <property type="match status" value="1"/>
</dbReference>
<reference evidence="5" key="1">
    <citation type="submission" date="2021-01" db="EMBL/GenBank/DDBJ databases">
        <authorList>
            <person name="Corre E."/>
            <person name="Pelletier E."/>
            <person name="Niang G."/>
            <person name="Scheremetjew M."/>
            <person name="Finn R."/>
            <person name="Kale V."/>
            <person name="Holt S."/>
            <person name="Cochrane G."/>
            <person name="Meng A."/>
            <person name="Brown T."/>
            <person name="Cohen L."/>
        </authorList>
    </citation>
    <scope>NUCLEOTIDE SEQUENCE</scope>
    <source>
        <strain evidence="5">CCAP979/52</strain>
    </source>
</reference>
<dbReference type="Gene3D" id="2.30.30.40">
    <property type="entry name" value="SH3 Domains"/>
    <property type="match status" value="1"/>
</dbReference>
<dbReference type="InterPro" id="IPR001452">
    <property type="entry name" value="SH3_domain"/>
</dbReference>
<evidence type="ECO:0000313" key="5">
    <source>
        <dbReference type="EMBL" id="CAD8658592.1"/>
    </source>
</evidence>
<evidence type="ECO:0000256" key="1">
    <source>
        <dbReference type="ARBA" id="ARBA00022443"/>
    </source>
</evidence>
<feature type="compositionally biased region" description="Low complexity" evidence="3">
    <location>
        <begin position="160"/>
        <end position="173"/>
    </location>
</feature>
<evidence type="ECO:0000259" key="4">
    <source>
        <dbReference type="PROSITE" id="PS50002"/>
    </source>
</evidence>
<name>A0A7S0N4N9_9CRYP</name>
<dbReference type="CDD" id="cd00174">
    <property type="entry name" value="SH3"/>
    <property type="match status" value="1"/>
</dbReference>
<evidence type="ECO:0000256" key="3">
    <source>
        <dbReference type="SAM" id="MobiDB-lite"/>
    </source>
</evidence>
<gene>
    <name evidence="5" type="ORF">CCUR1050_LOCUS30832</name>
</gene>
<sequence>MAGSHMNMIPIARSVQSIHGIGPNLANQKALQPAADREQVEYRRNAQMSDKDNNHLSSLNHNPASNRVDSGKAVRQFPARAVMQWDYVATREDELSALAGETILIAGDYKNAGWLWGARIINGQAGGFRLIPANYIEYLPEHSPVTGLTRSVQNLGVQSTTQTTPAQAAHAQQGDSPHKIRAVPLSIVDQLEYTPAISTHYLHGHAANPNTLPHHPPHLLGATSSGSSILTPSSSFLPTNLNPSTALGSIIHSTTTASAGNPIAAGPAPASDAHRQRERAPAAWDDDAADGAAYGVDTVGDPDDPYLDGMYEDETGLASVCC</sequence>
<feature type="domain" description="SH3" evidence="4">
    <location>
        <begin position="76"/>
        <end position="141"/>
    </location>
</feature>
<dbReference type="PROSITE" id="PS50002">
    <property type="entry name" value="SH3"/>
    <property type="match status" value="1"/>
</dbReference>
<protein>
    <recommendedName>
        <fullName evidence="4">SH3 domain-containing protein</fullName>
    </recommendedName>
</protein>
<proteinExistence type="predicted"/>
<feature type="region of interest" description="Disordered" evidence="3">
    <location>
        <begin position="258"/>
        <end position="308"/>
    </location>
</feature>
<feature type="region of interest" description="Disordered" evidence="3">
    <location>
        <begin position="48"/>
        <end position="71"/>
    </location>
</feature>
<dbReference type="AlphaFoldDB" id="A0A7S0N4N9"/>
<dbReference type="EMBL" id="HBEZ01056134">
    <property type="protein sequence ID" value="CAD8658592.1"/>
    <property type="molecule type" value="Transcribed_RNA"/>
</dbReference>
<feature type="region of interest" description="Disordered" evidence="3">
    <location>
        <begin position="158"/>
        <end position="177"/>
    </location>
</feature>
<feature type="compositionally biased region" description="Low complexity" evidence="3">
    <location>
        <begin position="290"/>
        <end position="299"/>
    </location>
</feature>
<keyword evidence="1 2" id="KW-0728">SH3 domain</keyword>
<accession>A0A7S0N4N9</accession>
<organism evidence="5">
    <name type="scientific">Cryptomonas curvata</name>
    <dbReference type="NCBI Taxonomy" id="233186"/>
    <lineage>
        <taxon>Eukaryota</taxon>
        <taxon>Cryptophyceae</taxon>
        <taxon>Cryptomonadales</taxon>
        <taxon>Cryptomonadaceae</taxon>
        <taxon>Cryptomonas</taxon>
    </lineage>
</organism>